<proteinExistence type="predicted"/>
<sequence>MRTPRHIVAAVALLAATGAGADTVEVTSTTLVSAGQQARDRRLGEAPDLVTVVPAYEIVNITARDIRTSIADDLQLQLSGWGSYDFDSLRWDNGTSESLTGDLMSAQVQAKFLDRRLTLRLGREHVMSGVARMIQIDGGEAILVLPGGFRLSGYVGSPVAQRFASRSGVKSWNPAGGDFAYGGRVGWSLAIPGHAGRGLDVGASANVVEDAGDPVRQEVGADFRLQPLQTVSFTGFGAFSVYDERFSEASVAARWKPVHRLEVSADWRFLAPDLFLARNSILSVFSASTRKEYGVGLDYELGRGLSVGADYHLSVEPGETTEDDSYLGHDLVMRADWTRGATDAGAEVTYLDALENGYWAGRLYGKQGFGKVFAAADVMSYFFKEDVNGESFAVTGSLSGGIELARGFSAVLSGRAGVTPYMEQTYDVMAKLVYNQTYTVREVR</sequence>
<protein>
    <recommendedName>
        <fullName evidence="4">Alginate export domain-containing protein</fullName>
    </recommendedName>
</protein>
<keyword evidence="3" id="KW-1185">Reference proteome</keyword>
<dbReference type="EMBL" id="CP001359">
    <property type="protein sequence ID" value="ACL66868.1"/>
    <property type="molecule type" value="Genomic_DNA"/>
</dbReference>
<evidence type="ECO:0000313" key="2">
    <source>
        <dbReference type="EMBL" id="ACL66868.1"/>
    </source>
</evidence>
<accession>B8J5K6</accession>
<keyword evidence="1" id="KW-0732">Signal</keyword>
<name>B8J5K6_ANAD2</name>
<reference evidence="2" key="1">
    <citation type="submission" date="2009-01" db="EMBL/GenBank/DDBJ databases">
        <title>Complete sequence of Anaeromyxobacter dehalogenans 2CP-1.</title>
        <authorList>
            <consortium name="US DOE Joint Genome Institute"/>
            <person name="Lucas S."/>
            <person name="Copeland A."/>
            <person name="Lapidus A."/>
            <person name="Glavina del Rio T."/>
            <person name="Dalin E."/>
            <person name="Tice H."/>
            <person name="Bruce D."/>
            <person name="Goodwin L."/>
            <person name="Pitluck S."/>
            <person name="Saunders E."/>
            <person name="Brettin T."/>
            <person name="Detter J.C."/>
            <person name="Han C."/>
            <person name="Larimer F."/>
            <person name="Land M."/>
            <person name="Hauser L."/>
            <person name="Kyrpides N."/>
            <person name="Ovchinnikova G."/>
            <person name="Beliaev A.S."/>
            <person name="Richardson P."/>
        </authorList>
    </citation>
    <scope>NUCLEOTIDE SEQUENCE</scope>
    <source>
        <strain evidence="2">2CP-1</strain>
    </source>
</reference>
<dbReference type="RefSeq" id="WP_015934657.1">
    <property type="nucleotide sequence ID" value="NC_011891.1"/>
</dbReference>
<feature type="chain" id="PRO_5002875117" description="Alginate export domain-containing protein" evidence="1">
    <location>
        <begin position="22"/>
        <end position="444"/>
    </location>
</feature>
<evidence type="ECO:0000313" key="3">
    <source>
        <dbReference type="Proteomes" id="UP000007089"/>
    </source>
</evidence>
<evidence type="ECO:0000256" key="1">
    <source>
        <dbReference type="SAM" id="SignalP"/>
    </source>
</evidence>
<evidence type="ECO:0008006" key="4">
    <source>
        <dbReference type="Google" id="ProtNLM"/>
    </source>
</evidence>
<dbReference type="AlphaFoldDB" id="B8J5K6"/>
<dbReference type="KEGG" id="acp:A2cp1_3538"/>
<organism evidence="2 3">
    <name type="scientific">Anaeromyxobacter dehalogenans (strain ATCC BAA-258 / DSM 21875 / 2CP-1)</name>
    <dbReference type="NCBI Taxonomy" id="455488"/>
    <lineage>
        <taxon>Bacteria</taxon>
        <taxon>Pseudomonadati</taxon>
        <taxon>Myxococcota</taxon>
        <taxon>Myxococcia</taxon>
        <taxon>Myxococcales</taxon>
        <taxon>Cystobacterineae</taxon>
        <taxon>Anaeromyxobacteraceae</taxon>
        <taxon>Anaeromyxobacter</taxon>
    </lineage>
</organism>
<dbReference type="HOGENOM" id="CLU_616290_0_0_7"/>
<gene>
    <name evidence="2" type="ordered locus">A2cp1_3538</name>
</gene>
<feature type="signal peptide" evidence="1">
    <location>
        <begin position="1"/>
        <end position="21"/>
    </location>
</feature>
<dbReference type="Proteomes" id="UP000007089">
    <property type="component" value="Chromosome"/>
</dbReference>